<accession>A0ABR3JWR1</accession>
<dbReference type="EMBL" id="JASNQZ010000002">
    <property type="protein sequence ID" value="KAL0960297.1"/>
    <property type="molecule type" value="Genomic_DNA"/>
</dbReference>
<evidence type="ECO:0000313" key="2">
    <source>
        <dbReference type="Proteomes" id="UP001556367"/>
    </source>
</evidence>
<gene>
    <name evidence="1" type="ORF">HGRIS_011924</name>
</gene>
<comment type="caution">
    <text evidence="1">The sequence shown here is derived from an EMBL/GenBank/DDBJ whole genome shotgun (WGS) entry which is preliminary data.</text>
</comment>
<proteinExistence type="predicted"/>
<protein>
    <submittedName>
        <fullName evidence="1">Uncharacterized protein</fullName>
    </submittedName>
</protein>
<keyword evidence="2" id="KW-1185">Reference proteome</keyword>
<organism evidence="1 2">
    <name type="scientific">Hohenbuehelia grisea</name>
    <dbReference type="NCBI Taxonomy" id="104357"/>
    <lineage>
        <taxon>Eukaryota</taxon>
        <taxon>Fungi</taxon>
        <taxon>Dikarya</taxon>
        <taxon>Basidiomycota</taxon>
        <taxon>Agaricomycotina</taxon>
        <taxon>Agaricomycetes</taxon>
        <taxon>Agaricomycetidae</taxon>
        <taxon>Agaricales</taxon>
        <taxon>Pleurotineae</taxon>
        <taxon>Pleurotaceae</taxon>
        <taxon>Hohenbuehelia</taxon>
    </lineage>
</organism>
<reference evidence="2" key="1">
    <citation type="submission" date="2024-06" db="EMBL/GenBank/DDBJ databases">
        <title>Multi-omics analyses provide insights into the biosynthesis of the anticancer antibiotic pleurotin in Hohenbuehelia grisea.</title>
        <authorList>
            <person name="Weaver J.A."/>
            <person name="Alberti F."/>
        </authorList>
    </citation>
    <scope>NUCLEOTIDE SEQUENCE [LARGE SCALE GENOMIC DNA]</scope>
    <source>
        <strain evidence="2">T-177</strain>
    </source>
</reference>
<sequence>MLKHCRSTLIIEEFDFNDKHDKHHYAILLYEVDSENEVEDISPGRCWLTHARSLPANSLSFARHLSIKFGLYTAETALTLFPELPPIFQSSPPSRWCRPWAAYAPGPLVRSVASFRNLQRLRIKPSVTRALGVRVQCVVAWYSNDLAVNILRLSERATSGRSGSSNTRCIPTPRVYASWSVAFFMAMPAAFDYFRRTSSSSSRIL</sequence>
<evidence type="ECO:0000313" key="1">
    <source>
        <dbReference type="EMBL" id="KAL0960297.1"/>
    </source>
</evidence>
<name>A0ABR3JWR1_9AGAR</name>
<dbReference type="Proteomes" id="UP001556367">
    <property type="component" value="Unassembled WGS sequence"/>
</dbReference>